<comment type="caution">
    <text evidence="1">The sequence shown here is derived from an EMBL/GenBank/DDBJ whole genome shotgun (WGS) entry which is preliminary data.</text>
</comment>
<keyword evidence="2" id="KW-1185">Reference proteome</keyword>
<sequence>MKGGKAMDCCDEREPGEHCRSCEYWDGLEYDEYCCNCPLEDE</sequence>
<dbReference type="EMBL" id="BMFW01000005">
    <property type="protein sequence ID" value="GGH93778.1"/>
    <property type="molecule type" value="Genomic_DNA"/>
</dbReference>
<gene>
    <name evidence="1" type="ORF">GCM10007170_15440</name>
</gene>
<accession>A0ABQ2AM34</accession>
<protein>
    <submittedName>
        <fullName evidence="1">Uncharacterized protein</fullName>
    </submittedName>
</protein>
<proteinExistence type="predicted"/>
<organism evidence="1 2">
    <name type="scientific">Arthrobacter liuii</name>
    <dbReference type="NCBI Taxonomy" id="1476996"/>
    <lineage>
        <taxon>Bacteria</taxon>
        <taxon>Bacillati</taxon>
        <taxon>Actinomycetota</taxon>
        <taxon>Actinomycetes</taxon>
        <taxon>Micrococcales</taxon>
        <taxon>Micrococcaceae</taxon>
        <taxon>Arthrobacter</taxon>
    </lineage>
</organism>
<dbReference type="Proteomes" id="UP000643279">
    <property type="component" value="Unassembled WGS sequence"/>
</dbReference>
<name>A0ABQ2AM34_9MICC</name>
<reference evidence="2" key="1">
    <citation type="journal article" date="2019" name="Int. J. Syst. Evol. Microbiol.">
        <title>The Global Catalogue of Microorganisms (GCM) 10K type strain sequencing project: providing services to taxonomists for standard genome sequencing and annotation.</title>
        <authorList>
            <consortium name="The Broad Institute Genomics Platform"/>
            <consortium name="The Broad Institute Genome Sequencing Center for Infectious Disease"/>
            <person name="Wu L."/>
            <person name="Ma J."/>
        </authorList>
    </citation>
    <scope>NUCLEOTIDE SEQUENCE [LARGE SCALE GENOMIC DNA]</scope>
    <source>
        <strain evidence="2">CGMCC 1.12778</strain>
    </source>
</reference>
<evidence type="ECO:0000313" key="1">
    <source>
        <dbReference type="EMBL" id="GGH93778.1"/>
    </source>
</evidence>
<evidence type="ECO:0000313" key="2">
    <source>
        <dbReference type="Proteomes" id="UP000643279"/>
    </source>
</evidence>